<dbReference type="AlphaFoldDB" id="A0A852VUE7"/>
<dbReference type="GeneID" id="98050118"/>
<dbReference type="RefSeq" id="WP_179759941.1">
    <property type="nucleotide sequence ID" value="NZ_BAAAJZ010000011.1"/>
</dbReference>
<protein>
    <submittedName>
        <fullName evidence="1">Uncharacterized protein</fullName>
    </submittedName>
</protein>
<dbReference type="Proteomes" id="UP000549695">
    <property type="component" value="Unassembled WGS sequence"/>
</dbReference>
<evidence type="ECO:0000313" key="2">
    <source>
        <dbReference type="Proteomes" id="UP000549695"/>
    </source>
</evidence>
<comment type="caution">
    <text evidence="1">The sequence shown here is derived from an EMBL/GenBank/DDBJ whole genome shotgun (WGS) entry which is preliminary data.</text>
</comment>
<sequence>MLYIGPVEIPGSDDHEGFVSADTADGRATGIWSDARRAPAVAYRAACECGWRDDVAFVPDRLGHSAALRAFVDHHFSPVTGSPALDPVRHFLPAWAAVVGARELAPAMA</sequence>
<organism evidence="1 2">
    <name type="scientific">Pseudonocardia alni</name>
    <name type="common">Amycolata alni</name>
    <dbReference type="NCBI Taxonomy" id="33907"/>
    <lineage>
        <taxon>Bacteria</taxon>
        <taxon>Bacillati</taxon>
        <taxon>Actinomycetota</taxon>
        <taxon>Actinomycetes</taxon>
        <taxon>Pseudonocardiales</taxon>
        <taxon>Pseudonocardiaceae</taxon>
        <taxon>Pseudonocardia</taxon>
    </lineage>
</organism>
<dbReference type="EMBL" id="JACCCZ010000001">
    <property type="protein sequence ID" value="NYF99996.1"/>
    <property type="molecule type" value="Genomic_DNA"/>
</dbReference>
<name>A0A852VUE7_PSEA5</name>
<keyword evidence="2" id="KW-1185">Reference proteome</keyword>
<evidence type="ECO:0000313" key="1">
    <source>
        <dbReference type="EMBL" id="NYF99996.1"/>
    </source>
</evidence>
<proteinExistence type="predicted"/>
<reference evidence="1 2" key="1">
    <citation type="submission" date="2020-07" db="EMBL/GenBank/DDBJ databases">
        <title>Sequencing the genomes of 1000 actinobacteria strains.</title>
        <authorList>
            <person name="Klenk H.-P."/>
        </authorList>
    </citation>
    <scope>NUCLEOTIDE SEQUENCE [LARGE SCALE GENOMIC DNA]</scope>
    <source>
        <strain evidence="1 2">DSM 44749</strain>
    </source>
</reference>
<gene>
    <name evidence="1" type="ORF">HDA37_000282</name>
</gene>
<accession>A0A852VUE7</accession>